<evidence type="ECO:0008006" key="8">
    <source>
        <dbReference type="Google" id="ProtNLM"/>
    </source>
</evidence>
<dbReference type="InterPro" id="IPR004031">
    <property type="entry name" value="PMP22/EMP/MP20/Claudin"/>
</dbReference>
<evidence type="ECO:0000256" key="5">
    <source>
        <dbReference type="SAM" id="Phobius"/>
    </source>
</evidence>
<keyword evidence="7" id="KW-1185">Reference proteome</keyword>
<sequence>MNFGAVVVAAGLSGLLSFAFLAVAIGSEYWYIIDVDKASNSTWQFSSSHSGLWRTYEDLHRAIVILLPVSLVLLVFGGIFGLVASLARSYTLLTAFSLLVLSIGFFTLSGVCIYVSYSEQALDLLQWEMGTKLPTHVHVSFGWSLVMACLSYSLELTTSFLLLLAARLAYL</sequence>
<reference evidence="6" key="3">
    <citation type="submission" date="2025-09" db="UniProtKB">
        <authorList>
            <consortium name="Ensembl"/>
        </authorList>
    </citation>
    <scope>IDENTIFICATION</scope>
</reference>
<feature type="transmembrane region" description="Helical" evidence="5">
    <location>
        <begin position="62"/>
        <end position="83"/>
    </location>
</feature>
<dbReference type="Proteomes" id="UP001501920">
    <property type="component" value="Chromosome 14"/>
</dbReference>
<reference evidence="6" key="2">
    <citation type="submission" date="2025-08" db="UniProtKB">
        <authorList>
            <consortium name="Ensembl"/>
        </authorList>
    </citation>
    <scope>IDENTIFICATION</scope>
</reference>
<dbReference type="Pfam" id="PF13903">
    <property type="entry name" value="Claudin_2"/>
    <property type="match status" value="2"/>
</dbReference>
<evidence type="ECO:0000256" key="2">
    <source>
        <dbReference type="ARBA" id="ARBA00022692"/>
    </source>
</evidence>
<dbReference type="AlphaFoldDB" id="A0AAR2ITK9"/>
<dbReference type="PANTHER" id="PTHR20516:SF1">
    <property type="entry name" value="TRANSMEMBRANE PROTEIN 235"/>
    <property type="match status" value="1"/>
</dbReference>
<accession>A0AAR2ITK9</accession>
<evidence type="ECO:0000313" key="6">
    <source>
        <dbReference type="Ensembl" id="ENSPNAP00000040951.1"/>
    </source>
</evidence>
<dbReference type="Ensembl" id="ENSPNAT00000050091.1">
    <property type="protein sequence ID" value="ENSPNAP00000040951.1"/>
    <property type="gene ID" value="ENSPNAG00000034965.1"/>
</dbReference>
<keyword evidence="4 5" id="KW-0472">Membrane</keyword>
<proteinExistence type="predicted"/>
<protein>
    <recommendedName>
        <fullName evidence="8">Transmembrane protein 235</fullName>
    </recommendedName>
</protein>
<evidence type="ECO:0000313" key="7">
    <source>
        <dbReference type="Proteomes" id="UP001501920"/>
    </source>
</evidence>
<dbReference type="PANTHER" id="PTHR20516">
    <property type="entry name" value="TRANSMEMBRANE PROTEIN 114/235 FAMILY MEMBER"/>
    <property type="match status" value="1"/>
</dbReference>
<comment type="subcellular location">
    <subcellularLocation>
        <location evidence="1">Membrane</location>
        <topology evidence="1">Multi-pass membrane protein</topology>
    </subcellularLocation>
</comment>
<evidence type="ECO:0000256" key="4">
    <source>
        <dbReference type="ARBA" id="ARBA00023136"/>
    </source>
</evidence>
<dbReference type="GO" id="GO:0016324">
    <property type="term" value="C:apical plasma membrane"/>
    <property type="evidence" value="ECO:0007669"/>
    <property type="project" value="TreeGrafter"/>
</dbReference>
<dbReference type="InterPro" id="IPR039951">
    <property type="entry name" value="TMEM114/TMEM235"/>
</dbReference>
<reference evidence="6 7" key="1">
    <citation type="submission" date="2020-10" db="EMBL/GenBank/DDBJ databases">
        <title>Pygocentrus nattereri (red-bellied piranha) genome, fPygNat1, primary haplotype.</title>
        <authorList>
            <person name="Myers G."/>
            <person name="Meyer A."/>
            <person name="Karagic N."/>
            <person name="Pippel M."/>
            <person name="Winkler S."/>
            <person name="Tracey A."/>
            <person name="Wood J."/>
            <person name="Formenti G."/>
            <person name="Howe K."/>
            <person name="Fedrigo O."/>
            <person name="Jarvis E.D."/>
        </authorList>
    </citation>
    <scope>NUCLEOTIDE SEQUENCE [LARGE SCALE GENOMIC DNA]</scope>
</reference>
<evidence type="ECO:0000256" key="1">
    <source>
        <dbReference type="ARBA" id="ARBA00004141"/>
    </source>
</evidence>
<keyword evidence="2 5" id="KW-0812">Transmembrane</keyword>
<feature type="transmembrane region" description="Helical" evidence="5">
    <location>
        <begin position="137"/>
        <end position="165"/>
    </location>
</feature>
<feature type="transmembrane region" description="Helical" evidence="5">
    <location>
        <begin position="90"/>
        <end position="117"/>
    </location>
</feature>
<dbReference type="GeneTree" id="ENSGT00390000011615"/>
<dbReference type="Gene3D" id="1.20.140.150">
    <property type="match status" value="2"/>
</dbReference>
<evidence type="ECO:0000256" key="3">
    <source>
        <dbReference type="ARBA" id="ARBA00022989"/>
    </source>
</evidence>
<gene>
    <name evidence="6" type="primary">TMEM235</name>
</gene>
<organism evidence="6 7">
    <name type="scientific">Pygocentrus nattereri</name>
    <name type="common">Red-bellied piranha</name>
    <dbReference type="NCBI Taxonomy" id="42514"/>
    <lineage>
        <taxon>Eukaryota</taxon>
        <taxon>Metazoa</taxon>
        <taxon>Chordata</taxon>
        <taxon>Craniata</taxon>
        <taxon>Vertebrata</taxon>
        <taxon>Euteleostomi</taxon>
        <taxon>Actinopterygii</taxon>
        <taxon>Neopterygii</taxon>
        <taxon>Teleostei</taxon>
        <taxon>Ostariophysi</taxon>
        <taxon>Characiformes</taxon>
        <taxon>Characoidei</taxon>
        <taxon>Pygocentrus</taxon>
    </lineage>
</organism>
<keyword evidence="3 5" id="KW-1133">Transmembrane helix</keyword>
<name>A0AAR2ITK9_PYGNA</name>